<organism evidence="8 9">
    <name type="scientific">Chenopodium quinoa</name>
    <name type="common">Quinoa</name>
    <dbReference type="NCBI Taxonomy" id="63459"/>
    <lineage>
        <taxon>Eukaryota</taxon>
        <taxon>Viridiplantae</taxon>
        <taxon>Streptophyta</taxon>
        <taxon>Embryophyta</taxon>
        <taxon>Tracheophyta</taxon>
        <taxon>Spermatophyta</taxon>
        <taxon>Magnoliopsida</taxon>
        <taxon>eudicotyledons</taxon>
        <taxon>Gunneridae</taxon>
        <taxon>Pentapetalae</taxon>
        <taxon>Caryophyllales</taxon>
        <taxon>Chenopodiaceae</taxon>
        <taxon>Chenopodioideae</taxon>
        <taxon>Atripliceae</taxon>
        <taxon>Chenopodium</taxon>
    </lineage>
</organism>
<evidence type="ECO:0000256" key="6">
    <source>
        <dbReference type="SAM" id="MobiDB-lite"/>
    </source>
</evidence>
<reference evidence="8" key="2">
    <citation type="submission" date="2021-03" db="UniProtKB">
        <authorList>
            <consortium name="EnsemblPlants"/>
        </authorList>
    </citation>
    <scope>IDENTIFICATION</scope>
</reference>
<dbReference type="AlphaFoldDB" id="A0A803KLX2"/>
<dbReference type="PANTHER" id="PTHR46285:SF3">
    <property type="entry name" value="PROTEINASE INHIBITOR I4, SERPIN (DUF716)"/>
    <property type="match status" value="1"/>
</dbReference>
<evidence type="ECO:0000256" key="3">
    <source>
        <dbReference type="ARBA" id="ARBA00022692"/>
    </source>
</evidence>
<comment type="subcellular location">
    <subcellularLocation>
        <location evidence="1">Membrane</location>
        <topology evidence="1">Multi-pass membrane protein</topology>
    </subcellularLocation>
</comment>
<protein>
    <submittedName>
        <fullName evidence="8">Uncharacterized protein</fullName>
    </submittedName>
</protein>
<evidence type="ECO:0000256" key="1">
    <source>
        <dbReference type="ARBA" id="ARBA00004141"/>
    </source>
</evidence>
<name>A0A803KLX2_CHEQI</name>
<keyword evidence="5 7" id="KW-0472">Membrane</keyword>
<sequence length="377" mass="42325">MTGCFSSVAMELFIGPNRHQPFDTDGTIPSNHLQNFEHSFISLSFFVYAFFALALDKWGGPSLPAQYDVIQIFAALAFGQQLLLFHLHSADHLGVEGQYHWLLQLVIFISLFTTILGIAYQGCFVIAFTRSLSIIYQGVWQMVMGFALWTPSLISKGCFIHEEEGHQVVKCDEKESLYRAKALVNIQFSWFLILLAVFAVSFYVIMMKIYGDNMEYSPMALSDLKEEDVEAQKMGGNKNLLKRIVFSDKQKESEAHRAEAIRRCFSPSRRCSGQASRAETGVSAKPKAFQPRLSEGVSAQAEGVLGESKVIQQKPRVVQFTAPKLRSVTIAEPKLTSYLLAGASHSRSRAQPRFTFAEIRAPSRSSQPYEPRVLPKM</sequence>
<evidence type="ECO:0000313" key="9">
    <source>
        <dbReference type="Proteomes" id="UP000596660"/>
    </source>
</evidence>
<comment type="similarity">
    <text evidence="2">Belongs to the TMEM45 family.</text>
</comment>
<accession>A0A803KLX2</accession>
<reference evidence="8" key="1">
    <citation type="journal article" date="2017" name="Nature">
        <title>The genome of Chenopodium quinoa.</title>
        <authorList>
            <person name="Jarvis D.E."/>
            <person name="Ho Y.S."/>
            <person name="Lightfoot D.J."/>
            <person name="Schmoeckel S.M."/>
            <person name="Li B."/>
            <person name="Borm T.J.A."/>
            <person name="Ohyanagi H."/>
            <person name="Mineta K."/>
            <person name="Michell C.T."/>
            <person name="Saber N."/>
            <person name="Kharbatia N.M."/>
            <person name="Rupper R.R."/>
            <person name="Sharp A.R."/>
            <person name="Dally N."/>
            <person name="Boughton B.A."/>
            <person name="Woo Y.H."/>
            <person name="Gao G."/>
            <person name="Schijlen E.G.W.M."/>
            <person name="Guo X."/>
            <person name="Momin A.A."/>
            <person name="Negrao S."/>
            <person name="Al-Babili S."/>
            <person name="Gehring C."/>
            <person name="Roessner U."/>
            <person name="Jung C."/>
            <person name="Murphy K."/>
            <person name="Arold S.T."/>
            <person name="Gojobori T."/>
            <person name="van der Linden C.G."/>
            <person name="van Loo E.N."/>
            <person name="Jellen E.N."/>
            <person name="Maughan P.J."/>
            <person name="Tester M."/>
        </authorList>
    </citation>
    <scope>NUCLEOTIDE SEQUENCE [LARGE SCALE GENOMIC DNA]</scope>
    <source>
        <strain evidence="8">cv. PI 614886</strain>
    </source>
</reference>
<evidence type="ECO:0000256" key="2">
    <source>
        <dbReference type="ARBA" id="ARBA00006948"/>
    </source>
</evidence>
<proteinExistence type="inferred from homology"/>
<evidence type="ECO:0000256" key="5">
    <source>
        <dbReference type="ARBA" id="ARBA00023136"/>
    </source>
</evidence>
<feature type="region of interest" description="Disordered" evidence="6">
    <location>
        <begin position="356"/>
        <end position="377"/>
    </location>
</feature>
<keyword evidence="9" id="KW-1185">Reference proteome</keyword>
<dbReference type="GO" id="GO:0016020">
    <property type="term" value="C:membrane"/>
    <property type="evidence" value="ECO:0007669"/>
    <property type="project" value="UniProtKB-SubCell"/>
</dbReference>
<dbReference type="Proteomes" id="UP000596660">
    <property type="component" value="Unplaced"/>
</dbReference>
<dbReference type="Gramene" id="AUR62000028-RA">
    <property type="protein sequence ID" value="AUR62000028-RA:cds"/>
    <property type="gene ID" value="AUR62000028"/>
</dbReference>
<feature type="transmembrane region" description="Helical" evidence="7">
    <location>
        <begin position="99"/>
        <end position="120"/>
    </location>
</feature>
<evidence type="ECO:0000256" key="4">
    <source>
        <dbReference type="ARBA" id="ARBA00022989"/>
    </source>
</evidence>
<dbReference type="EnsemblPlants" id="AUR62000028-RA">
    <property type="protein sequence ID" value="AUR62000028-RA:cds"/>
    <property type="gene ID" value="AUR62000028"/>
</dbReference>
<keyword evidence="4 7" id="KW-1133">Transmembrane helix</keyword>
<feature type="transmembrane region" description="Helical" evidence="7">
    <location>
        <begin position="188"/>
        <end position="206"/>
    </location>
</feature>
<dbReference type="Pfam" id="PF04819">
    <property type="entry name" value="DUF716"/>
    <property type="match status" value="1"/>
</dbReference>
<evidence type="ECO:0000256" key="7">
    <source>
        <dbReference type="SAM" id="Phobius"/>
    </source>
</evidence>
<evidence type="ECO:0000313" key="8">
    <source>
        <dbReference type="EnsemblPlants" id="AUR62000028-RA:cds"/>
    </source>
</evidence>
<keyword evidence="3 7" id="KW-0812">Transmembrane</keyword>
<dbReference type="InterPro" id="IPR006904">
    <property type="entry name" value="DUF716"/>
</dbReference>
<feature type="transmembrane region" description="Helical" evidence="7">
    <location>
        <begin position="38"/>
        <end position="55"/>
    </location>
</feature>
<dbReference type="PANTHER" id="PTHR46285">
    <property type="entry name" value="PROTEINASE INHIBITOR I4, SERPIN (DUF716)-RELATED"/>
    <property type="match status" value="1"/>
</dbReference>